<dbReference type="EMBL" id="JBHSMJ010000014">
    <property type="protein sequence ID" value="MFC5449025.1"/>
    <property type="molecule type" value="Genomic_DNA"/>
</dbReference>
<name>A0ABW0K6M9_9BACL</name>
<evidence type="ECO:0000313" key="2">
    <source>
        <dbReference type="EMBL" id="MFC5449025.1"/>
    </source>
</evidence>
<accession>A0ABW0K6M9</accession>
<sequence length="92" mass="10341">MSEVCGGYGGGRAAAFVLVLYILLVIILAIGDTLFTIKVNNYWNSADMVKKYGVWNGQLWIALSCDQFEIELKRKAKAKRDTTQPTQEKRVI</sequence>
<protein>
    <submittedName>
        <fullName evidence="2">Uncharacterized protein</fullName>
    </submittedName>
</protein>
<evidence type="ECO:0000313" key="3">
    <source>
        <dbReference type="Proteomes" id="UP001596044"/>
    </source>
</evidence>
<organism evidence="2 3">
    <name type="scientific">Paenibacillus aestuarii</name>
    <dbReference type="NCBI Taxonomy" id="516965"/>
    <lineage>
        <taxon>Bacteria</taxon>
        <taxon>Bacillati</taxon>
        <taxon>Bacillota</taxon>
        <taxon>Bacilli</taxon>
        <taxon>Bacillales</taxon>
        <taxon>Paenibacillaceae</taxon>
        <taxon>Paenibacillus</taxon>
    </lineage>
</organism>
<keyword evidence="3" id="KW-1185">Reference proteome</keyword>
<gene>
    <name evidence="2" type="ORF">ACFPOG_12175</name>
</gene>
<dbReference type="RefSeq" id="WP_270884652.1">
    <property type="nucleotide sequence ID" value="NZ_JAQFVF010000075.1"/>
</dbReference>
<dbReference type="Proteomes" id="UP001596044">
    <property type="component" value="Unassembled WGS sequence"/>
</dbReference>
<feature type="transmembrane region" description="Helical" evidence="1">
    <location>
        <begin position="12"/>
        <end position="35"/>
    </location>
</feature>
<reference evidence="3" key="1">
    <citation type="journal article" date="2019" name="Int. J. Syst. Evol. Microbiol.">
        <title>The Global Catalogue of Microorganisms (GCM) 10K type strain sequencing project: providing services to taxonomists for standard genome sequencing and annotation.</title>
        <authorList>
            <consortium name="The Broad Institute Genomics Platform"/>
            <consortium name="The Broad Institute Genome Sequencing Center for Infectious Disease"/>
            <person name="Wu L."/>
            <person name="Ma J."/>
        </authorList>
    </citation>
    <scope>NUCLEOTIDE SEQUENCE [LARGE SCALE GENOMIC DNA]</scope>
    <source>
        <strain evidence="3">KACC 11904</strain>
    </source>
</reference>
<evidence type="ECO:0000256" key="1">
    <source>
        <dbReference type="SAM" id="Phobius"/>
    </source>
</evidence>
<proteinExistence type="predicted"/>
<keyword evidence="1" id="KW-1133">Transmembrane helix</keyword>
<comment type="caution">
    <text evidence="2">The sequence shown here is derived from an EMBL/GenBank/DDBJ whole genome shotgun (WGS) entry which is preliminary data.</text>
</comment>
<keyword evidence="1" id="KW-0812">Transmembrane</keyword>
<keyword evidence="1" id="KW-0472">Membrane</keyword>